<sequence>MKLLKIYNKYRYWLRYVIMGIAIVVLGIIYIFSRDFDKLNINNNDIQNDVEESTEFVTFSQTQTEETSKIYVYVCGEVQNPGVYECNNGDRVIDAINLAGGALEGSNLTNLNLADKLSDGLKIYIPNINEEGSEYSFSEEGGSSNGFSNEKTKKVNINSATKEELMTLKGIGESKAEAIISYRKEKGAFKSIEDIKNISGIKEQAFDKIKDFICV</sequence>
<dbReference type="Proteomes" id="UP000187651">
    <property type="component" value="Unassembled WGS sequence"/>
</dbReference>
<accession>A0A1G9W1K2</accession>
<organism evidence="3 4">
    <name type="scientific">Lachnospira pectinoschiza</name>
    <dbReference type="NCBI Taxonomy" id="28052"/>
    <lineage>
        <taxon>Bacteria</taxon>
        <taxon>Bacillati</taxon>
        <taxon>Bacillota</taxon>
        <taxon>Clostridia</taxon>
        <taxon>Lachnospirales</taxon>
        <taxon>Lachnospiraceae</taxon>
        <taxon>Lachnospira</taxon>
    </lineage>
</organism>
<keyword evidence="1" id="KW-0472">Membrane</keyword>
<keyword evidence="4" id="KW-1185">Reference proteome</keyword>
<dbReference type="GO" id="GO:0006281">
    <property type="term" value="P:DNA repair"/>
    <property type="evidence" value="ECO:0007669"/>
    <property type="project" value="InterPro"/>
</dbReference>
<dbReference type="OrthoDB" id="9790239at2"/>
<dbReference type="Pfam" id="PF12836">
    <property type="entry name" value="HHH_3"/>
    <property type="match status" value="1"/>
</dbReference>
<dbReference type="NCBIfam" id="TIGR00426">
    <property type="entry name" value="competence protein ComEA helix-hairpin-helix repeat region"/>
    <property type="match status" value="1"/>
</dbReference>
<feature type="domain" description="Helix-hairpin-helix DNA-binding motif class 1" evidence="2">
    <location>
        <begin position="163"/>
        <end position="182"/>
    </location>
</feature>
<keyword evidence="1" id="KW-0812">Transmembrane</keyword>
<dbReference type="GO" id="GO:0015627">
    <property type="term" value="C:type II protein secretion system complex"/>
    <property type="evidence" value="ECO:0007669"/>
    <property type="project" value="TreeGrafter"/>
</dbReference>
<dbReference type="InterPro" id="IPR003583">
    <property type="entry name" value="Hlx-hairpin-Hlx_DNA-bd_motif"/>
</dbReference>
<feature type="transmembrane region" description="Helical" evidence="1">
    <location>
        <begin position="12"/>
        <end position="32"/>
    </location>
</feature>
<dbReference type="SUPFAM" id="SSF47781">
    <property type="entry name" value="RuvA domain 2-like"/>
    <property type="match status" value="1"/>
</dbReference>
<dbReference type="Pfam" id="PF10531">
    <property type="entry name" value="SLBB"/>
    <property type="match status" value="1"/>
</dbReference>
<evidence type="ECO:0000313" key="4">
    <source>
        <dbReference type="Proteomes" id="UP000187651"/>
    </source>
</evidence>
<dbReference type="Gene3D" id="1.10.150.280">
    <property type="entry name" value="AF1531-like domain"/>
    <property type="match status" value="1"/>
</dbReference>
<dbReference type="PANTHER" id="PTHR21180:SF32">
    <property type="entry name" value="ENDONUCLEASE_EXONUCLEASE_PHOSPHATASE FAMILY DOMAIN-CONTAINING PROTEIN 1"/>
    <property type="match status" value="1"/>
</dbReference>
<dbReference type="RefSeq" id="WP_074521322.1">
    <property type="nucleotide sequence ID" value="NZ_FNHZ01000002.1"/>
</dbReference>
<keyword evidence="1" id="KW-1133">Transmembrane helix</keyword>
<dbReference type="InterPro" id="IPR051675">
    <property type="entry name" value="Endo/Exo/Phosphatase_dom_1"/>
</dbReference>
<dbReference type="GO" id="GO:0015628">
    <property type="term" value="P:protein secretion by the type II secretion system"/>
    <property type="evidence" value="ECO:0007669"/>
    <property type="project" value="TreeGrafter"/>
</dbReference>
<dbReference type="PANTHER" id="PTHR21180">
    <property type="entry name" value="ENDONUCLEASE/EXONUCLEASE/PHOSPHATASE FAMILY DOMAIN-CONTAINING PROTEIN 1"/>
    <property type="match status" value="1"/>
</dbReference>
<reference evidence="4" key="1">
    <citation type="submission" date="2016-10" db="EMBL/GenBank/DDBJ databases">
        <authorList>
            <person name="Varghese N."/>
            <person name="Submissions S."/>
        </authorList>
    </citation>
    <scope>NUCLEOTIDE SEQUENCE [LARGE SCALE GENOMIC DNA]</scope>
    <source>
        <strain evidence="4">M83</strain>
    </source>
</reference>
<dbReference type="InterPro" id="IPR010994">
    <property type="entry name" value="RuvA_2-like"/>
</dbReference>
<protein>
    <submittedName>
        <fullName evidence="3">Competence protein ComEA</fullName>
    </submittedName>
</protein>
<dbReference type="AlphaFoldDB" id="A0A1G9W1K2"/>
<dbReference type="InterPro" id="IPR019554">
    <property type="entry name" value="Soluble_ligand-bd"/>
</dbReference>
<dbReference type="EMBL" id="FNHZ01000002">
    <property type="protein sequence ID" value="SDM77955.1"/>
    <property type="molecule type" value="Genomic_DNA"/>
</dbReference>
<name>A0A1G9W1K2_9FIRM</name>
<evidence type="ECO:0000259" key="2">
    <source>
        <dbReference type="SMART" id="SM00278"/>
    </source>
</evidence>
<proteinExistence type="predicted"/>
<evidence type="ECO:0000256" key="1">
    <source>
        <dbReference type="SAM" id="Phobius"/>
    </source>
</evidence>
<dbReference type="SMART" id="SM00278">
    <property type="entry name" value="HhH1"/>
    <property type="match status" value="2"/>
</dbReference>
<dbReference type="GO" id="GO:0003677">
    <property type="term" value="F:DNA binding"/>
    <property type="evidence" value="ECO:0007669"/>
    <property type="project" value="InterPro"/>
</dbReference>
<feature type="domain" description="Helix-hairpin-helix DNA-binding motif class 1" evidence="2">
    <location>
        <begin position="193"/>
        <end position="212"/>
    </location>
</feature>
<dbReference type="InterPro" id="IPR004509">
    <property type="entry name" value="Competence_ComEA_HhH"/>
</dbReference>
<evidence type="ECO:0000313" key="3">
    <source>
        <dbReference type="EMBL" id="SDM77955.1"/>
    </source>
</evidence>
<dbReference type="Gene3D" id="3.10.560.10">
    <property type="entry name" value="Outer membrane lipoprotein wza domain like"/>
    <property type="match status" value="1"/>
</dbReference>
<gene>
    <name evidence="3" type="ORF">SAMN05216544_1146</name>
</gene>